<dbReference type="AlphaFoldDB" id="A0A9J6FNY3"/>
<comment type="similarity">
    <text evidence="2 7">Belongs to the XK family.</text>
</comment>
<dbReference type="GO" id="GO:0070782">
    <property type="term" value="P:phosphatidylserine exposure on apoptotic cell surface"/>
    <property type="evidence" value="ECO:0007669"/>
    <property type="project" value="TreeGrafter"/>
</dbReference>
<accession>A0A9J6FNY3</accession>
<dbReference type="PANTHER" id="PTHR16024">
    <property type="entry name" value="XK-RELATED PROTEIN"/>
    <property type="match status" value="1"/>
</dbReference>
<keyword evidence="4 7" id="KW-0812">Transmembrane</keyword>
<evidence type="ECO:0000256" key="1">
    <source>
        <dbReference type="ARBA" id="ARBA00004651"/>
    </source>
</evidence>
<dbReference type="Pfam" id="PF09815">
    <property type="entry name" value="XK-related"/>
    <property type="match status" value="1"/>
</dbReference>
<keyword evidence="3" id="KW-1003">Cell membrane</keyword>
<evidence type="ECO:0000256" key="7">
    <source>
        <dbReference type="RuleBase" id="RU910716"/>
    </source>
</evidence>
<evidence type="ECO:0000256" key="2">
    <source>
        <dbReference type="ARBA" id="ARBA00008789"/>
    </source>
</evidence>
<sequence>MPHWSLQDMNLNALPVVRFAVKAQYMSIGTSMGSVAYSLVCYRKSMALMFLDKGDIFWRDTLAHFLWRLLEVGPRVVALGAFASLFPWSIGGLFILRGLIVVVWILLMAKEHHVENGYAEVWGLGEGSTEVQQRIIRGGSGVQGKNKNWGRQNGLGVAMRREIGLYSSRSHSWKFFYT</sequence>
<dbReference type="Proteomes" id="UP000821853">
    <property type="component" value="Chromosome 10"/>
</dbReference>
<dbReference type="VEuPathDB" id="VectorBase:HLOH_054113"/>
<proteinExistence type="inferred from homology"/>
<reference evidence="8 9" key="1">
    <citation type="journal article" date="2020" name="Cell">
        <title>Large-Scale Comparative Analyses of Tick Genomes Elucidate Their Genetic Diversity and Vector Capacities.</title>
        <authorList>
            <consortium name="Tick Genome and Microbiome Consortium (TIGMIC)"/>
            <person name="Jia N."/>
            <person name="Wang J."/>
            <person name="Shi W."/>
            <person name="Du L."/>
            <person name="Sun Y."/>
            <person name="Zhan W."/>
            <person name="Jiang J.F."/>
            <person name="Wang Q."/>
            <person name="Zhang B."/>
            <person name="Ji P."/>
            <person name="Bell-Sakyi L."/>
            <person name="Cui X.M."/>
            <person name="Yuan T.T."/>
            <person name="Jiang B.G."/>
            <person name="Yang W.F."/>
            <person name="Lam T.T."/>
            <person name="Chang Q.C."/>
            <person name="Ding S.J."/>
            <person name="Wang X.J."/>
            <person name="Zhu J.G."/>
            <person name="Ruan X.D."/>
            <person name="Zhao L."/>
            <person name="Wei J.T."/>
            <person name="Ye R.Z."/>
            <person name="Que T.C."/>
            <person name="Du C.H."/>
            <person name="Zhou Y.H."/>
            <person name="Cheng J.X."/>
            <person name="Dai P.F."/>
            <person name="Guo W.B."/>
            <person name="Han X.H."/>
            <person name="Huang E.J."/>
            <person name="Li L.F."/>
            <person name="Wei W."/>
            <person name="Gao Y.C."/>
            <person name="Liu J.Z."/>
            <person name="Shao H.Z."/>
            <person name="Wang X."/>
            <person name="Wang C.C."/>
            <person name="Yang T.C."/>
            <person name="Huo Q.B."/>
            <person name="Li W."/>
            <person name="Chen H.Y."/>
            <person name="Chen S.E."/>
            <person name="Zhou L.G."/>
            <person name="Ni X.B."/>
            <person name="Tian J.H."/>
            <person name="Sheng Y."/>
            <person name="Liu T."/>
            <person name="Pan Y.S."/>
            <person name="Xia L.Y."/>
            <person name="Li J."/>
            <person name="Zhao F."/>
            <person name="Cao W.C."/>
        </authorList>
    </citation>
    <scope>NUCLEOTIDE SEQUENCE [LARGE SCALE GENOMIC DNA]</scope>
    <source>
        <strain evidence="8">HaeL-2018</strain>
    </source>
</reference>
<dbReference type="InterPro" id="IPR018629">
    <property type="entry name" value="XK-rel"/>
</dbReference>
<evidence type="ECO:0000313" key="8">
    <source>
        <dbReference type="EMBL" id="KAH9364144.1"/>
    </source>
</evidence>
<evidence type="ECO:0000256" key="4">
    <source>
        <dbReference type="ARBA" id="ARBA00022692"/>
    </source>
</evidence>
<keyword evidence="6 7" id="KW-0472">Membrane</keyword>
<dbReference type="PANTHER" id="PTHR16024:SF6">
    <property type="entry name" value="XK-RELATED PROTEIN"/>
    <property type="match status" value="1"/>
</dbReference>
<evidence type="ECO:0000256" key="3">
    <source>
        <dbReference type="ARBA" id="ARBA00022475"/>
    </source>
</evidence>
<keyword evidence="5 7" id="KW-1133">Transmembrane helix</keyword>
<dbReference type="OrthoDB" id="6136301at2759"/>
<evidence type="ECO:0000256" key="5">
    <source>
        <dbReference type="ARBA" id="ARBA00022989"/>
    </source>
</evidence>
<comment type="caution">
    <text evidence="8">The sequence shown here is derived from an EMBL/GenBank/DDBJ whole genome shotgun (WGS) entry which is preliminary data.</text>
</comment>
<feature type="transmembrane region" description="Helical" evidence="7">
    <location>
        <begin position="88"/>
        <end position="107"/>
    </location>
</feature>
<name>A0A9J6FNY3_HAELO</name>
<dbReference type="GO" id="GO:1902742">
    <property type="term" value="P:apoptotic process involved in development"/>
    <property type="evidence" value="ECO:0007669"/>
    <property type="project" value="TreeGrafter"/>
</dbReference>
<evidence type="ECO:0000256" key="6">
    <source>
        <dbReference type="ARBA" id="ARBA00023136"/>
    </source>
</evidence>
<dbReference type="GO" id="GO:0005886">
    <property type="term" value="C:plasma membrane"/>
    <property type="evidence" value="ECO:0007669"/>
    <property type="project" value="UniProtKB-SubCell"/>
</dbReference>
<comment type="subcellular location">
    <subcellularLocation>
        <location evidence="1">Cell membrane</location>
        <topology evidence="1">Multi-pass membrane protein</topology>
    </subcellularLocation>
    <subcellularLocation>
        <location evidence="7">Membrane</location>
        <topology evidence="7">Multi-pass membrane protein</topology>
    </subcellularLocation>
</comment>
<dbReference type="EMBL" id="JABSTR010000002">
    <property type="protein sequence ID" value="KAH9364144.1"/>
    <property type="molecule type" value="Genomic_DNA"/>
</dbReference>
<dbReference type="InterPro" id="IPR050895">
    <property type="entry name" value="XK-related_scramblase"/>
</dbReference>
<evidence type="ECO:0000313" key="9">
    <source>
        <dbReference type="Proteomes" id="UP000821853"/>
    </source>
</evidence>
<keyword evidence="9" id="KW-1185">Reference proteome</keyword>
<comment type="caution">
    <text evidence="7">Lacks conserved residue(s) required for the propagation of feature annotation.</text>
</comment>
<dbReference type="GO" id="GO:0043652">
    <property type="term" value="P:engulfment of apoptotic cell"/>
    <property type="evidence" value="ECO:0007669"/>
    <property type="project" value="TreeGrafter"/>
</dbReference>
<protein>
    <recommendedName>
        <fullName evidence="7">XK-related protein</fullName>
    </recommendedName>
</protein>
<organism evidence="8 9">
    <name type="scientific">Haemaphysalis longicornis</name>
    <name type="common">Bush tick</name>
    <dbReference type="NCBI Taxonomy" id="44386"/>
    <lineage>
        <taxon>Eukaryota</taxon>
        <taxon>Metazoa</taxon>
        <taxon>Ecdysozoa</taxon>
        <taxon>Arthropoda</taxon>
        <taxon>Chelicerata</taxon>
        <taxon>Arachnida</taxon>
        <taxon>Acari</taxon>
        <taxon>Parasitiformes</taxon>
        <taxon>Ixodida</taxon>
        <taxon>Ixodoidea</taxon>
        <taxon>Ixodidae</taxon>
        <taxon>Haemaphysalinae</taxon>
        <taxon>Haemaphysalis</taxon>
    </lineage>
</organism>
<gene>
    <name evidence="8" type="ORF">HPB48_017639</name>
</gene>